<evidence type="ECO:0000313" key="3">
    <source>
        <dbReference type="Proteomes" id="UP000663861"/>
    </source>
</evidence>
<protein>
    <submittedName>
        <fullName evidence="2">Uncharacterized protein</fullName>
    </submittedName>
</protein>
<feature type="compositionally biased region" description="Low complexity" evidence="1">
    <location>
        <begin position="456"/>
        <end position="467"/>
    </location>
</feature>
<feature type="region of interest" description="Disordered" evidence="1">
    <location>
        <begin position="452"/>
        <end position="550"/>
    </location>
</feature>
<gene>
    <name evidence="2" type="ORF">RDB_LOCUS44413</name>
</gene>
<dbReference type="AlphaFoldDB" id="A0A8H3AZ07"/>
<dbReference type="EMBL" id="CAJMWY010000690">
    <property type="protein sequence ID" value="CAE6443814.1"/>
    <property type="molecule type" value="Genomic_DNA"/>
</dbReference>
<feature type="compositionally biased region" description="Polar residues" evidence="1">
    <location>
        <begin position="1"/>
        <end position="11"/>
    </location>
</feature>
<feature type="compositionally biased region" description="Basic and acidic residues" evidence="1">
    <location>
        <begin position="529"/>
        <end position="550"/>
    </location>
</feature>
<comment type="caution">
    <text evidence="2">The sequence shown here is derived from an EMBL/GenBank/DDBJ whole genome shotgun (WGS) entry which is preliminary data.</text>
</comment>
<evidence type="ECO:0000313" key="2">
    <source>
        <dbReference type="EMBL" id="CAE6443814.1"/>
    </source>
</evidence>
<feature type="region of interest" description="Disordered" evidence="1">
    <location>
        <begin position="1"/>
        <end position="80"/>
    </location>
</feature>
<accession>A0A8H3AZ07</accession>
<feature type="compositionally biased region" description="Polar residues" evidence="1">
    <location>
        <begin position="17"/>
        <end position="41"/>
    </location>
</feature>
<feature type="compositionally biased region" description="Polar residues" evidence="1">
    <location>
        <begin position="408"/>
        <end position="417"/>
    </location>
</feature>
<evidence type="ECO:0000256" key="1">
    <source>
        <dbReference type="SAM" id="MobiDB-lite"/>
    </source>
</evidence>
<feature type="compositionally biased region" description="Low complexity" evidence="1">
    <location>
        <begin position="391"/>
        <end position="407"/>
    </location>
</feature>
<reference evidence="2" key="1">
    <citation type="submission" date="2021-01" db="EMBL/GenBank/DDBJ databases">
        <authorList>
            <person name="Kaushik A."/>
        </authorList>
    </citation>
    <scope>NUCLEOTIDE SEQUENCE</scope>
    <source>
        <strain evidence="2">AG4-RS23</strain>
    </source>
</reference>
<feature type="compositionally biased region" description="Low complexity" evidence="1">
    <location>
        <begin position="328"/>
        <end position="345"/>
    </location>
</feature>
<dbReference type="Proteomes" id="UP000663861">
    <property type="component" value="Unassembled WGS sequence"/>
</dbReference>
<sequence>MSRTYFSSDGQSGAPDQYQQFTETTSQPLSNQSPSHDSTGPTGAPEGYSLVYGDNAFPDTDAAPQYHTTPGTGESPDGSAFEDRLRSLMRRQGDELRAFAEREGRNIDEIRSQAAGMATASPHEFLYTAAMQPLTPQDTITRMDAALEHLHQALGYDGFLAVVTPVDADGDGGITAGTKIGLEFWKGLRGGGLAGLKSLKLRCKANRENMSGAPERLGTSIPVAASTASRKSLDIKQELNSAMRNALREAAGDPLAEMRWTKPEQLEGYGVRIIGWPPEIALRNPSNNPVRDNKTLLQLLKSGQLRFVRKDSSEWEQADPGALVRSTAQAQAAAQAQNQAQAQPQHIPAGQFVSPQPPIPRAPSAGFIHPHSHPHTATHAQQPSPLPHQPPAQQSPQQAAPPSGQPQTIAPHQQQLQHPQIAYVYQVPPPGQAWIPIPGVYGAPFAPPSHMVAEDPNASSAPANPSPGQIAPPPAGVVSPGATTARKRRTEGTGANGGNGCRRPQRELGTCKSEPGSDCASPSWSGFPRRNDSEEEKNRRDRSEWWEKAK</sequence>
<name>A0A8H3AZ07_9AGAM</name>
<organism evidence="2 3">
    <name type="scientific">Rhizoctonia solani</name>
    <dbReference type="NCBI Taxonomy" id="456999"/>
    <lineage>
        <taxon>Eukaryota</taxon>
        <taxon>Fungi</taxon>
        <taxon>Dikarya</taxon>
        <taxon>Basidiomycota</taxon>
        <taxon>Agaricomycotina</taxon>
        <taxon>Agaricomycetes</taxon>
        <taxon>Cantharellales</taxon>
        <taxon>Ceratobasidiaceae</taxon>
        <taxon>Rhizoctonia</taxon>
    </lineage>
</organism>
<proteinExistence type="predicted"/>
<feature type="region of interest" description="Disordered" evidence="1">
    <location>
        <begin position="326"/>
        <end position="417"/>
    </location>
</feature>